<dbReference type="InterPro" id="IPR039424">
    <property type="entry name" value="SBP_5"/>
</dbReference>
<reference evidence="8" key="1">
    <citation type="journal article" date="2021" name="PeerJ">
        <title>Extensive microbial diversity within the chicken gut microbiome revealed by metagenomics and culture.</title>
        <authorList>
            <person name="Gilroy R."/>
            <person name="Ravi A."/>
            <person name="Getino M."/>
            <person name="Pursley I."/>
            <person name="Horton D.L."/>
            <person name="Alikhan N.F."/>
            <person name="Baker D."/>
            <person name="Gharbi K."/>
            <person name="Hall N."/>
            <person name="Watson M."/>
            <person name="Adriaenssens E.M."/>
            <person name="Foster-Nyarko E."/>
            <person name="Jarju S."/>
            <person name="Secka A."/>
            <person name="Antonio M."/>
            <person name="Oren A."/>
            <person name="Chaudhuri R.R."/>
            <person name="La Ragione R."/>
            <person name="Hildebrand F."/>
            <person name="Pallen M.J."/>
        </authorList>
    </citation>
    <scope>NUCLEOTIDE SEQUENCE</scope>
    <source>
        <strain evidence="8">F6-686</strain>
    </source>
</reference>
<dbReference type="CDD" id="cd08504">
    <property type="entry name" value="PBP2_OppA"/>
    <property type="match status" value="1"/>
</dbReference>
<sequence>MVKAKTIVASIFIGLMSVVLVACGHGNSAKTDNKTLSLSATSQLDTIDISRSDGYGQTGNVFESFYRLGKNGKVTPGIAKSATVSKDGKIWTFKLREAKWSNGDPITAQDFVYSWRRSLTPKTESPYSYLFSGVKNADQIIAGKMPPEALGISAPRKDTVVVKLDAPIAYFKVLMAYPLFGPQNERVVKKYGNKYATKSEYQVYSGPFKIENWDGVGDTWSFVKNNNYWDKKAVKLDKINYQVVKSNNTGYQLYQQGKLDLTPLSSEQVKNLKKNTDFKSYPYSVVRFLMYNFKDKNKANYLAMNNKNIRLALSLTIDRAIVTKKVLGNGSTLPTGFVPSQLANDPKNGRDFAQEQVVENTVDYQPALAQKYWKKGLKEIGQKHLTLDLLASNDQPDSEALTQYLQSQWVKKLPGLKINVTNIPNKSALNRAHNGDFDIYLSSWGGDFNDPMTFMQIPMKGTSYNYGKWDNAKYNQLVKMAASQDTNDGNKRWEDLINAAKVVNGEQAITPIYQQTTAYLQSPRVHGIIHNTAGTQWNYKYAYLK</sequence>
<feature type="chain" id="PRO_5039065119" evidence="6">
    <location>
        <begin position="22"/>
        <end position="545"/>
    </location>
</feature>
<evidence type="ECO:0000256" key="5">
    <source>
        <dbReference type="ARBA" id="ARBA00022856"/>
    </source>
</evidence>
<dbReference type="AlphaFoldDB" id="A0A9E2KSQ3"/>
<dbReference type="EMBL" id="JAHLFT010000087">
    <property type="protein sequence ID" value="MBU3828877.1"/>
    <property type="molecule type" value="Genomic_DNA"/>
</dbReference>
<evidence type="ECO:0000256" key="6">
    <source>
        <dbReference type="SAM" id="SignalP"/>
    </source>
</evidence>
<evidence type="ECO:0000256" key="3">
    <source>
        <dbReference type="ARBA" id="ARBA00022448"/>
    </source>
</evidence>
<evidence type="ECO:0000313" key="9">
    <source>
        <dbReference type="Proteomes" id="UP000823844"/>
    </source>
</evidence>
<dbReference type="GO" id="GO:0015833">
    <property type="term" value="P:peptide transport"/>
    <property type="evidence" value="ECO:0007669"/>
    <property type="project" value="UniProtKB-KW"/>
</dbReference>
<protein>
    <submittedName>
        <fullName evidence="8">Peptide ABC transporter substrate-binding protein</fullName>
    </submittedName>
</protein>
<gene>
    <name evidence="8" type="ORF">H9806_07110</name>
</gene>
<dbReference type="Gene3D" id="3.40.190.10">
    <property type="entry name" value="Periplasmic binding protein-like II"/>
    <property type="match status" value="1"/>
</dbReference>
<accession>A0A9E2KSQ3</accession>
<dbReference type="InterPro" id="IPR000914">
    <property type="entry name" value="SBP_5_dom"/>
</dbReference>
<organism evidence="8 9">
    <name type="scientific">Candidatus Lactobacillus pullistercoris</name>
    <dbReference type="NCBI Taxonomy" id="2838636"/>
    <lineage>
        <taxon>Bacteria</taxon>
        <taxon>Bacillati</taxon>
        <taxon>Bacillota</taxon>
        <taxon>Bacilli</taxon>
        <taxon>Lactobacillales</taxon>
        <taxon>Lactobacillaceae</taxon>
        <taxon>Lactobacillus</taxon>
    </lineage>
</organism>
<evidence type="ECO:0000256" key="4">
    <source>
        <dbReference type="ARBA" id="ARBA00022729"/>
    </source>
</evidence>
<comment type="subcellular location">
    <subcellularLocation>
        <location evidence="1">Cell envelope</location>
    </subcellularLocation>
</comment>
<keyword evidence="5" id="KW-0571">Peptide transport</keyword>
<evidence type="ECO:0000256" key="1">
    <source>
        <dbReference type="ARBA" id="ARBA00004196"/>
    </source>
</evidence>
<evidence type="ECO:0000259" key="7">
    <source>
        <dbReference type="Pfam" id="PF00496"/>
    </source>
</evidence>
<dbReference type="FunFam" id="3.10.105.10:FF:000001">
    <property type="entry name" value="Oligopeptide ABC transporter, oligopeptide-binding protein"/>
    <property type="match status" value="1"/>
</dbReference>
<dbReference type="Gene3D" id="3.10.105.10">
    <property type="entry name" value="Dipeptide-binding Protein, Domain 3"/>
    <property type="match status" value="1"/>
</dbReference>
<dbReference type="InterPro" id="IPR030678">
    <property type="entry name" value="Peptide/Ni-bd"/>
</dbReference>
<comment type="caution">
    <text evidence="8">The sequence shown here is derived from an EMBL/GenBank/DDBJ whole genome shotgun (WGS) entry which is preliminary data.</text>
</comment>
<dbReference type="GO" id="GO:0043190">
    <property type="term" value="C:ATP-binding cassette (ABC) transporter complex"/>
    <property type="evidence" value="ECO:0007669"/>
    <property type="project" value="InterPro"/>
</dbReference>
<keyword evidence="4 6" id="KW-0732">Signal</keyword>
<evidence type="ECO:0000313" key="8">
    <source>
        <dbReference type="EMBL" id="MBU3828877.1"/>
    </source>
</evidence>
<keyword evidence="3" id="KW-0813">Transport</keyword>
<dbReference type="GO" id="GO:0030288">
    <property type="term" value="C:outer membrane-bounded periplasmic space"/>
    <property type="evidence" value="ECO:0007669"/>
    <property type="project" value="UniProtKB-ARBA"/>
</dbReference>
<dbReference type="Proteomes" id="UP000823844">
    <property type="component" value="Unassembled WGS sequence"/>
</dbReference>
<dbReference type="SUPFAM" id="SSF53850">
    <property type="entry name" value="Periplasmic binding protein-like II"/>
    <property type="match status" value="1"/>
</dbReference>
<reference evidence="8" key="2">
    <citation type="submission" date="2021-04" db="EMBL/GenBank/DDBJ databases">
        <authorList>
            <person name="Gilroy R."/>
        </authorList>
    </citation>
    <scope>NUCLEOTIDE SEQUENCE</scope>
    <source>
        <strain evidence="8">F6-686</strain>
    </source>
</reference>
<dbReference type="Pfam" id="PF00496">
    <property type="entry name" value="SBP_bac_5"/>
    <property type="match status" value="1"/>
</dbReference>
<feature type="domain" description="Solute-binding protein family 5" evidence="7">
    <location>
        <begin position="73"/>
        <end position="462"/>
    </location>
</feature>
<keyword evidence="5" id="KW-0653">Protein transport</keyword>
<dbReference type="FunFam" id="3.90.76.10:FF:000001">
    <property type="entry name" value="Oligopeptide ABC transporter substrate-binding protein"/>
    <property type="match status" value="1"/>
</dbReference>
<dbReference type="PANTHER" id="PTHR30290:SF10">
    <property type="entry name" value="PERIPLASMIC OLIGOPEPTIDE-BINDING PROTEIN-RELATED"/>
    <property type="match status" value="1"/>
</dbReference>
<evidence type="ECO:0000256" key="2">
    <source>
        <dbReference type="ARBA" id="ARBA00005695"/>
    </source>
</evidence>
<dbReference type="Gene3D" id="3.90.76.10">
    <property type="entry name" value="Dipeptide-binding Protein, Domain 1"/>
    <property type="match status" value="1"/>
</dbReference>
<dbReference type="GO" id="GO:1904680">
    <property type="term" value="F:peptide transmembrane transporter activity"/>
    <property type="evidence" value="ECO:0007669"/>
    <property type="project" value="TreeGrafter"/>
</dbReference>
<proteinExistence type="inferred from homology"/>
<name>A0A9E2KSQ3_9LACO</name>
<dbReference type="PANTHER" id="PTHR30290">
    <property type="entry name" value="PERIPLASMIC BINDING COMPONENT OF ABC TRANSPORTER"/>
    <property type="match status" value="1"/>
</dbReference>
<dbReference type="PIRSF" id="PIRSF002741">
    <property type="entry name" value="MppA"/>
    <property type="match status" value="1"/>
</dbReference>
<comment type="similarity">
    <text evidence="2">Belongs to the bacterial solute-binding protein 5 family.</text>
</comment>
<dbReference type="PROSITE" id="PS51257">
    <property type="entry name" value="PROKAR_LIPOPROTEIN"/>
    <property type="match status" value="1"/>
</dbReference>
<feature type="signal peptide" evidence="6">
    <location>
        <begin position="1"/>
        <end position="21"/>
    </location>
</feature>